<dbReference type="PROSITE" id="PS51897">
    <property type="entry name" value="ANNEXIN_2"/>
    <property type="match status" value="2"/>
</dbReference>
<dbReference type="GO" id="GO:0005544">
    <property type="term" value="F:calcium-dependent phospholipid binding"/>
    <property type="evidence" value="ECO:0007669"/>
    <property type="project" value="InterPro"/>
</dbReference>
<dbReference type="GO" id="GO:0009414">
    <property type="term" value="P:response to water deprivation"/>
    <property type="evidence" value="ECO:0007669"/>
    <property type="project" value="TreeGrafter"/>
</dbReference>
<dbReference type="InterPro" id="IPR037104">
    <property type="entry name" value="Annexin_sf"/>
</dbReference>
<sequence length="344" mass="38589">MASDPPSPSSIEAFSTRNYENLCEQIRNSLVHNQLSLLIQVLAGLNAPSRVECERIRQQYKQVYGEDPAHSLQTLGRITGTEKLPETTTASEALAMALLSPYERDAALAREALRPDGFNFRALVEIFTCRKSSHVQLIQRAYKAKFSTRLDNDICCIDSPSFQKILMALSASHKAHDCDVSQHTAKCDAMRLYQTGEGKSGGAIDEAVVLEILSKRSVPQLKLTFSCYKHIYGHTYTRSLKHGRLGEFEDALIITVKCIYSPSKYFSQVMHACLKGKRVGKGDLVRIIVTRSEVDLDKIQMVFKDKYDLELKDAICGSIPPGDYREFLVMLVTKPSNRVRYASL</sequence>
<dbReference type="GO" id="GO:0009651">
    <property type="term" value="P:response to salt stress"/>
    <property type="evidence" value="ECO:0007669"/>
    <property type="project" value="TreeGrafter"/>
</dbReference>
<dbReference type="EMBL" id="CAMAPF010000935">
    <property type="protein sequence ID" value="CAH9125047.1"/>
    <property type="molecule type" value="Genomic_DNA"/>
</dbReference>
<proteinExistence type="predicted"/>
<dbReference type="PANTHER" id="PTHR10502:SF190">
    <property type="entry name" value="OS09G0453300 PROTEIN"/>
    <property type="match status" value="1"/>
</dbReference>
<dbReference type="GO" id="GO:0009409">
    <property type="term" value="P:response to cold"/>
    <property type="evidence" value="ECO:0007669"/>
    <property type="project" value="TreeGrafter"/>
</dbReference>
<protein>
    <recommendedName>
        <fullName evidence="5">Annexin</fullName>
    </recommendedName>
</protein>
<dbReference type="PRINTS" id="PR00196">
    <property type="entry name" value="ANNEXIN"/>
</dbReference>
<comment type="caution">
    <text evidence="3">The sequence shown here is derived from an EMBL/GenBank/DDBJ whole genome shotgun (WGS) entry which is preliminary data.</text>
</comment>
<dbReference type="GO" id="GO:0005737">
    <property type="term" value="C:cytoplasm"/>
    <property type="evidence" value="ECO:0007669"/>
    <property type="project" value="TreeGrafter"/>
</dbReference>
<dbReference type="GO" id="GO:0005886">
    <property type="term" value="C:plasma membrane"/>
    <property type="evidence" value="ECO:0007669"/>
    <property type="project" value="TreeGrafter"/>
</dbReference>
<dbReference type="PANTHER" id="PTHR10502">
    <property type="entry name" value="ANNEXIN"/>
    <property type="match status" value="1"/>
</dbReference>
<evidence type="ECO:0000313" key="3">
    <source>
        <dbReference type="EMBL" id="CAH9125047.1"/>
    </source>
</evidence>
<dbReference type="GO" id="GO:0005509">
    <property type="term" value="F:calcium ion binding"/>
    <property type="evidence" value="ECO:0007669"/>
    <property type="project" value="InterPro"/>
</dbReference>
<dbReference type="InterPro" id="IPR001464">
    <property type="entry name" value="Annexin"/>
</dbReference>
<reference evidence="3" key="1">
    <citation type="submission" date="2022-07" db="EMBL/GenBank/DDBJ databases">
        <authorList>
            <person name="Macas J."/>
            <person name="Novak P."/>
            <person name="Neumann P."/>
        </authorList>
    </citation>
    <scope>NUCLEOTIDE SEQUENCE</scope>
</reference>
<evidence type="ECO:0000256" key="1">
    <source>
        <dbReference type="ARBA" id="ARBA00022737"/>
    </source>
</evidence>
<dbReference type="Proteomes" id="UP001152523">
    <property type="component" value="Unassembled WGS sequence"/>
</dbReference>
<name>A0AAV0EPI9_9ASTE</name>
<dbReference type="SUPFAM" id="SSF47874">
    <property type="entry name" value="Annexin"/>
    <property type="match status" value="1"/>
</dbReference>
<evidence type="ECO:0000256" key="2">
    <source>
        <dbReference type="ARBA" id="ARBA00023216"/>
    </source>
</evidence>
<dbReference type="InterPro" id="IPR018502">
    <property type="entry name" value="Annexin_repeat"/>
</dbReference>
<keyword evidence="4" id="KW-1185">Reference proteome</keyword>
<dbReference type="GO" id="GO:0009408">
    <property type="term" value="P:response to heat"/>
    <property type="evidence" value="ECO:0007669"/>
    <property type="project" value="TreeGrafter"/>
</dbReference>
<keyword evidence="1" id="KW-0677">Repeat</keyword>
<dbReference type="GO" id="GO:0001786">
    <property type="term" value="F:phosphatidylserine binding"/>
    <property type="evidence" value="ECO:0007669"/>
    <property type="project" value="TreeGrafter"/>
</dbReference>
<gene>
    <name evidence="3" type="ORF">CEPIT_LOCUS26448</name>
</gene>
<dbReference type="Pfam" id="PF00191">
    <property type="entry name" value="Annexin"/>
    <property type="match status" value="3"/>
</dbReference>
<evidence type="ECO:0000313" key="4">
    <source>
        <dbReference type="Proteomes" id="UP001152523"/>
    </source>
</evidence>
<dbReference type="Gene3D" id="1.10.220.10">
    <property type="entry name" value="Annexin"/>
    <property type="match status" value="3"/>
</dbReference>
<evidence type="ECO:0008006" key="5">
    <source>
        <dbReference type="Google" id="ProtNLM"/>
    </source>
</evidence>
<organism evidence="3 4">
    <name type="scientific">Cuscuta epithymum</name>
    <dbReference type="NCBI Taxonomy" id="186058"/>
    <lineage>
        <taxon>Eukaryota</taxon>
        <taxon>Viridiplantae</taxon>
        <taxon>Streptophyta</taxon>
        <taxon>Embryophyta</taxon>
        <taxon>Tracheophyta</taxon>
        <taxon>Spermatophyta</taxon>
        <taxon>Magnoliopsida</taxon>
        <taxon>eudicotyledons</taxon>
        <taxon>Gunneridae</taxon>
        <taxon>Pentapetalae</taxon>
        <taxon>asterids</taxon>
        <taxon>lamiids</taxon>
        <taxon>Solanales</taxon>
        <taxon>Convolvulaceae</taxon>
        <taxon>Cuscuteae</taxon>
        <taxon>Cuscuta</taxon>
        <taxon>Cuscuta subgen. Cuscuta</taxon>
    </lineage>
</organism>
<dbReference type="AlphaFoldDB" id="A0AAV0EPI9"/>
<keyword evidence="2" id="KW-0041">Annexin</keyword>
<dbReference type="SMART" id="SM00335">
    <property type="entry name" value="ANX"/>
    <property type="match status" value="3"/>
</dbReference>
<accession>A0AAV0EPI9</accession>